<dbReference type="Pfam" id="PF00169">
    <property type="entry name" value="PH"/>
    <property type="match status" value="1"/>
</dbReference>
<accession>X6NZ18</accession>
<dbReference type="EMBL" id="ASPP01004852">
    <property type="protein sequence ID" value="ETO31550.1"/>
    <property type="molecule type" value="Genomic_DNA"/>
</dbReference>
<dbReference type="Gene3D" id="2.30.29.30">
    <property type="entry name" value="Pleckstrin-homology domain (PH domain)/Phosphotyrosine-binding domain (PTB)"/>
    <property type="match status" value="1"/>
</dbReference>
<comment type="caution">
    <text evidence="3">The sequence shown here is derived from an EMBL/GenBank/DDBJ whole genome shotgun (WGS) entry which is preliminary data.</text>
</comment>
<sequence length="524" mass="61281">MAEQETTVPLALSVQILEIQKPTDLKKDQNLSCKIHVTSSRGSWELTKYFKEIEIFHANLIVNEQYRGVSLPQLPNRKVGSFQGSMEDYVKIKTEEYKTYFNGVFRRTILLGGKDVQEFGQFPSDVRRAADHIAQHEVPFLYFVLLPSYLLQYFESKDAYQIGLSPKGCIDLTSTRSLLIYEGSDTLQYAFGIKTPKRTWKLQCDNELDKAEWVSTLRKLLESEKNGYVPEYTKSDKDSTALPVQQTVKIENQQVEPVILKKNIERFILFWIHNWKKKKKPGPLKEQRQVATSQANNHLEKLQQELDKLQTTSDIEKNQIRSELTEYHKKQLEIQQEKILQFKEQIELITSEMAQLEMKRNEVDAEYEKKISELQSENERLADNLETTKQRLEAQLTLKMEIIEELEGRNEKLEATNEKLQQELEERKEISLCMEGELFKFIGDTEANLKLKKQPQKKTCGFHCQFQTYHVKVEVMDENVNNTIGKEYPHWFKVVGHDRIALFVTGDEKTKNQWIALFNKSLPK</sequence>
<evidence type="ECO:0000313" key="4">
    <source>
        <dbReference type="Proteomes" id="UP000023152"/>
    </source>
</evidence>
<feature type="coiled-coil region" evidence="1">
    <location>
        <begin position="292"/>
        <end position="430"/>
    </location>
</feature>
<protein>
    <submittedName>
        <fullName evidence="3">Viral A-type inclusion protein</fullName>
    </submittedName>
</protein>
<dbReference type="Pfam" id="PF00787">
    <property type="entry name" value="PX"/>
    <property type="match status" value="1"/>
</dbReference>
<dbReference type="Proteomes" id="UP000023152">
    <property type="component" value="Unassembled WGS sequence"/>
</dbReference>
<dbReference type="AlphaFoldDB" id="X6NZ18"/>
<keyword evidence="4" id="KW-1185">Reference proteome</keyword>
<evidence type="ECO:0000256" key="1">
    <source>
        <dbReference type="SAM" id="Coils"/>
    </source>
</evidence>
<dbReference type="InterPro" id="IPR001849">
    <property type="entry name" value="PH_domain"/>
</dbReference>
<evidence type="ECO:0000313" key="3">
    <source>
        <dbReference type="EMBL" id="ETO31550.1"/>
    </source>
</evidence>
<dbReference type="SUPFAM" id="SSF50729">
    <property type="entry name" value="PH domain-like"/>
    <property type="match status" value="1"/>
</dbReference>
<keyword evidence="1" id="KW-0175">Coiled coil</keyword>
<name>X6NZ18_RETFI</name>
<reference evidence="3 4" key="1">
    <citation type="journal article" date="2013" name="Curr. Biol.">
        <title>The Genome of the Foraminiferan Reticulomyxa filosa.</title>
        <authorList>
            <person name="Glockner G."/>
            <person name="Hulsmann N."/>
            <person name="Schleicher M."/>
            <person name="Noegel A.A."/>
            <person name="Eichinger L."/>
            <person name="Gallinger C."/>
            <person name="Pawlowski J."/>
            <person name="Sierra R."/>
            <person name="Euteneuer U."/>
            <person name="Pillet L."/>
            <person name="Moustafa A."/>
            <person name="Platzer M."/>
            <person name="Groth M."/>
            <person name="Szafranski K."/>
            <person name="Schliwa M."/>
        </authorList>
    </citation>
    <scope>NUCLEOTIDE SEQUENCE [LARGE SCALE GENOMIC DNA]</scope>
</reference>
<dbReference type="PROSITE" id="PS50003">
    <property type="entry name" value="PH_DOMAIN"/>
    <property type="match status" value="1"/>
</dbReference>
<feature type="domain" description="PH" evidence="2">
    <location>
        <begin position="142"/>
        <end position="222"/>
    </location>
</feature>
<dbReference type="SUPFAM" id="SSF64268">
    <property type="entry name" value="PX domain"/>
    <property type="match status" value="1"/>
</dbReference>
<dbReference type="GO" id="GO:0035091">
    <property type="term" value="F:phosphatidylinositol binding"/>
    <property type="evidence" value="ECO:0007669"/>
    <property type="project" value="InterPro"/>
</dbReference>
<proteinExistence type="predicted"/>
<organism evidence="3 4">
    <name type="scientific">Reticulomyxa filosa</name>
    <dbReference type="NCBI Taxonomy" id="46433"/>
    <lineage>
        <taxon>Eukaryota</taxon>
        <taxon>Sar</taxon>
        <taxon>Rhizaria</taxon>
        <taxon>Retaria</taxon>
        <taxon>Foraminifera</taxon>
        <taxon>Monothalamids</taxon>
        <taxon>Reticulomyxidae</taxon>
        <taxon>Reticulomyxa</taxon>
    </lineage>
</organism>
<dbReference type="InterPro" id="IPR011993">
    <property type="entry name" value="PH-like_dom_sf"/>
</dbReference>
<gene>
    <name evidence="3" type="ORF">RFI_05569</name>
</gene>
<evidence type="ECO:0000259" key="2">
    <source>
        <dbReference type="PROSITE" id="PS50003"/>
    </source>
</evidence>
<dbReference type="InterPro" id="IPR001683">
    <property type="entry name" value="PX_dom"/>
</dbReference>
<dbReference type="InterPro" id="IPR036871">
    <property type="entry name" value="PX_dom_sf"/>
</dbReference>
<dbReference type="SMART" id="SM00233">
    <property type="entry name" value="PH"/>
    <property type="match status" value="1"/>
</dbReference>